<dbReference type="Gene3D" id="3.40.630.10">
    <property type="entry name" value="Zn peptidases"/>
    <property type="match status" value="1"/>
</dbReference>
<comment type="function">
    <text evidence="7 8">Presumably involved in the processing and regular turnover of intracellular proteins. Catalyzes the removal of unsubstituted N-terminal amino acids from various peptides.</text>
</comment>
<feature type="active site" evidence="8">
    <location>
        <position position="348"/>
    </location>
</feature>
<feature type="binding site" evidence="8">
    <location>
        <position position="285"/>
    </location>
    <ligand>
        <name>Mn(2+)</name>
        <dbReference type="ChEBI" id="CHEBI:29035"/>
        <label>2</label>
    </ligand>
</feature>
<name>A0A3M0GD78_9CORY</name>
<dbReference type="Pfam" id="PF02789">
    <property type="entry name" value="Peptidase_M17_N"/>
    <property type="match status" value="1"/>
</dbReference>
<dbReference type="PANTHER" id="PTHR11963">
    <property type="entry name" value="LEUCINE AMINOPEPTIDASE-RELATED"/>
    <property type="match status" value="1"/>
</dbReference>
<feature type="domain" description="Cytosol aminopeptidase" evidence="9">
    <location>
        <begin position="342"/>
        <end position="349"/>
    </location>
</feature>
<accession>A0A3M0GD78</accession>
<dbReference type="RefSeq" id="WP_121927794.1">
    <property type="nucleotide sequence ID" value="NZ_CP068292.1"/>
</dbReference>
<dbReference type="GO" id="GO:0030145">
    <property type="term" value="F:manganese ion binding"/>
    <property type="evidence" value="ECO:0007669"/>
    <property type="project" value="UniProtKB-UniRule"/>
</dbReference>
<evidence type="ECO:0000313" key="10">
    <source>
        <dbReference type="EMBL" id="MBM0243476.1"/>
    </source>
</evidence>
<evidence type="ECO:0000256" key="8">
    <source>
        <dbReference type="HAMAP-Rule" id="MF_00181"/>
    </source>
</evidence>
<evidence type="ECO:0000256" key="4">
    <source>
        <dbReference type="ARBA" id="ARBA00022438"/>
    </source>
</evidence>
<dbReference type="Gene3D" id="3.40.220.10">
    <property type="entry name" value="Leucine Aminopeptidase, subunit E, domain 1"/>
    <property type="match status" value="1"/>
</dbReference>
<keyword evidence="8" id="KW-0479">Metal-binding</keyword>
<dbReference type="EMBL" id="JAACBX020000001">
    <property type="protein sequence ID" value="MBM0243476.1"/>
    <property type="molecule type" value="Genomic_DNA"/>
</dbReference>
<feature type="binding site" evidence="8">
    <location>
        <position position="344"/>
    </location>
    <ligand>
        <name>Mn(2+)</name>
        <dbReference type="ChEBI" id="CHEBI:29035"/>
        <label>1</label>
    </ligand>
</feature>
<comment type="caution">
    <text evidence="11">The sequence shown here is derived from an EMBL/GenBank/DDBJ whole genome shotgun (WGS) entry which is preliminary data.</text>
</comment>
<dbReference type="GO" id="GO:0005737">
    <property type="term" value="C:cytoplasm"/>
    <property type="evidence" value="ECO:0007669"/>
    <property type="project" value="UniProtKB-SubCell"/>
</dbReference>
<gene>
    <name evidence="8" type="primary">pepA</name>
    <name evidence="11" type="ORF">D9543_06075</name>
    <name evidence="10" type="ORF">GWO63_004140</name>
</gene>
<dbReference type="PROSITE" id="PS00631">
    <property type="entry name" value="CYTOSOL_AP"/>
    <property type="match status" value="1"/>
</dbReference>
<evidence type="ECO:0000256" key="1">
    <source>
        <dbReference type="ARBA" id="ARBA00000135"/>
    </source>
</evidence>
<keyword evidence="5 8" id="KW-0645">Protease</keyword>
<comment type="similarity">
    <text evidence="3 8">Belongs to the peptidase M17 family.</text>
</comment>
<comment type="catalytic activity">
    <reaction evidence="2 8">
        <text>Release of an N-terminal amino acid, preferentially leucine, but not glutamic or aspartic acids.</text>
        <dbReference type="EC" id="3.4.11.10"/>
    </reaction>
</comment>
<evidence type="ECO:0000259" key="9">
    <source>
        <dbReference type="PROSITE" id="PS00631"/>
    </source>
</evidence>
<feature type="binding site" evidence="8">
    <location>
        <position position="346"/>
    </location>
    <ligand>
        <name>Mn(2+)</name>
        <dbReference type="ChEBI" id="CHEBI:29035"/>
        <label>1</label>
    </ligand>
</feature>
<evidence type="ECO:0000256" key="5">
    <source>
        <dbReference type="ARBA" id="ARBA00022670"/>
    </source>
</evidence>
<comment type="cofactor">
    <cofactor evidence="8">
        <name>Mn(2+)</name>
        <dbReference type="ChEBI" id="CHEBI:29035"/>
    </cofactor>
    <text evidence="8">Binds 2 manganese ions per subunit.</text>
</comment>
<comment type="subcellular location">
    <subcellularLocation>
        <location evidence="8">Cytoplasm</location>
    </subcellularLocation>
</comment>
<keyword evidence="8" id="KW-0464">Manganese</keyword>
<dbReference type="PANTHER" id="PTHR11963:SF23">
    <property type="entry name" value="CYTOSOL AMINOPEPTIDASE"/>
    <property type="match status" value="1"/>
</dbReference>
<evidence type="ECO:0000313" key="11">
    <source>
        <dbReference type="EMBL" id="RMB60652.1"/>
    </source>
</evidence>
<feature type="binding site" evidence="8">
    <location>
        <position position="346"/>
    </location>
    <ligand>
        <name>Mn(2+)</name>
        <dbReference type="ChEBI" id="CHEBI:29035"/>
        <label>2</label>
    </ligand>
</feature>
<dbReference type="GO" id="GO:0006508">
    <property type="term" value="P:proteolysis"/>
    <property type="evidence" value="ECO:0007669"/>
    <property type="project" value="UniProtKB-KW"/>
</dbReference>
<evidence type="ECO:0000313" key="12">
    <source>
        <dbReference type="Proteomes" id="UP000270649"/>
    </source>
</evidence>
<dbReference type="PRINTS" id="PR00481">
    <property type="entry name" value="LAMNOPPTDASE"/>
</dbReference>
<protein>
    <recommendedName>
        <fullName evidence="8">Probable cytosol aminopeptidase</fullName>
        <ecNumber evidence="8">3.4.11.1</ecNumber>
    </recommendedName>
    <alternativeName>
        <fullName evidence="8">Leucine aminopeptidase</fullName>
        <shortName evidence="8">LAP</shortName>
        <ecNumber evidence="8">3.4.11.10</ecNumber>
    </alternativeName>
    <alternativeName>
        <fullName evidence="8">Leucyl aminopeptidase</fullName>
    </alternativeName>
</protein>
<dbReference type="InterPro" id="IPR043472">
    <property type="entry name" value="Macro_dom-like"/>
</dbReference>
<keyword evidence="8" id="KW-0963">Cytoplasm</keyword>
<evidence type="ECO:0000256" key="2">
    <source>
        <dbReference type="ARBA" id="ARBA00000967"/>
    </source>
</evidence>
<evidence type="ECO:0000313" key="13">
    <source>
        <dbReference type="Proteomes" id="UP001518680"/>
    </source>
</evidence>
<feature type="binding site" evidence="8">
    <location>
        <position position="262"/>
    </location>
    <ligand>
        <name>Mn(2+)</name>
        <dbReference type="ChEBI" id="CHEBI:29035"/>
        <label>2</label>
    </ligand>
</feature>
<feature type="binding site" evidence="8">
    <location>
        <position position="267"/>
    </location>
    <ligand>
        <name>Mn(2+)</name>
        <dbReference type="ChEBI" id="CHEBI:29035"/>
        <label>1</label>
    </ligand>
</feature>
<keyword evidence="4 8" id="KW-0031">Aminopeptidase</keyword>
<reference evidence="11 12" key="1">
    <citation type="submission" date="2018-10" db="EMBL/GenBank/DDBJ databases">
        <title>Corynebacterium macginleyi genome sequencing and assembly of the type strain and two clinical samples.</title>
        <authorList>
            <person name="Bernier A.-M."/>
            <person name="Bernard K."/>
        </authorList>
    </citation>
    <scope>NUCLEOTIDE SEQUENCE [LARGE SCALE GENOMIC DNA]</scope>
    <source>
        <strain evidence="11 12">NML 120205</strain>
    </source>
</reference>
<dbReference type="EC" id="3.4.11.1" evidence="8"/>
<dbReference type="InterPro" id="IPR011356">
    <property type="entry name" value="Leucine_aapep/pepB"/>
</dbReference>
<dbReference type="InterPro" id="IPR000819">
    <property type="entry name" value="Peptidase_M17_C"/>
</dbReference>
<proteinExistence type="inferred from homology"/>
<dbReference type="HAMAP" id="MF_00181">
    <property type="entry name" value="Cytosol_peptidase_M17"/>
    <property type="match status" value="1"/>
</dbReference>
<dbReference type="InterPro" id="IPR008283">
    <property type="entry name" value="Peptidase_M17_N"/>
</dbReference>
<keyword evidence="6 8" id="KW-0378">Hydrolase</keyword>
<reference evidence="10 13" key="2">
    <citation type="submission" date="2021-01" db="EMBL/GenBank/DDBJ databases">
        <title>Complete genome sequences of Corynebacterium macginleyi strains isolated from infectious keratitis.</title>
        <authorList>
            <person name="Sagerfors S."/>
            <person name="Poehlein A."/>
            <person name="Soderquist B."/>
            <person name="Bruggemann H."/>
        </authorList>
    </citation>
    <scope>NUCLEOTIDE SEQUENCE [LARGE SCALE GENOMIC DNA]</scope>
    <source>
        <strain evidence="10 13">12T220</strain>
    </source>
</reference>
<dbReference type="NCBIfam" id="NF002073">
    <property type="entry name" value="PRK00913.1-2"/>
    <property type="match status" value="1"/>
</dbReference>
<dbReference type="SUPFAM" id="SSF52949">
    <property type="entry name" value="Macro domain-like"/>
    <property type="match status" value="1"/>
</dbReference>
<dbReference type="GO" id="GO:0070006">
    <property type="term" value="F:metalloaminopeptidase activity"/>
    <property type="evidence" value="ECO:0007669"/>
    <property type="project" value="InterPro"/>
</dbReference>
<sequence length="498" mass="52273">MSQHAGPIRGAFPELKLEKKTPKNARAVLIAAFQGEDGIELPGTSLLKPAALRETYESLLAVDATGKANEVTRIPAPKKAEFDSIIAVGLGSAEDLDAETLRRAAGCAARSISKLDEVATSLGDFGIAPTVEGLILGGYKFQGLRSKPGKDAEKPAAFTVIAEKSAREEFAAAKITAESVVIARDLVNTPANLLYPESYADFLTAQADEVGLEVEILDEKALQKQGFGGITAVGRGSARPPRLVRLSWSPTEAKKHVALVGKGITFDTGGISLKPGSGMWDMISDMGGSAAMAASIIAAAKLNLPVKITATLPLAENMPGDNATRPGDVITHYGGITSEVLNTDAEGRLVLADAIARASEDKPDYLIEAATLTGAQLVALGGRTAGVMGSEDFRDRMAGIGREVGENAWAMPLLEEHEESVKSASADIRNIDTKREGGMEYAGTYLKHFVGEGIEWAHIDVAGPSFNTTGAYGYTPKMGTGAPTRTVIAALREIAESK</sequence>
<dbReference type="AlphaFoldDB" id="A0A3M0GD78"/>
<dbReference type="EMBL" id="REGC01000006">
    <property type="protein sequence ID" value="RMB60652.1"/>
    <property type="molecule type" value="Genomic_DNA"/>
</dbReference>
<dbReference type="Proteomes" id="UP000270649">
    <property type="component" value="Unassembled WGS sequence"/>
</dbReference>
<dbReference type="Proteomes" id="UP001518680">
    <property type="component" value="Unassembled WGS sequence"/>
</dbReference>
<feature type="active site" evidence="8">
    <location>
        <position position="274"/>
    </location>
</feature>
<dbReference type="SUPFAM" id="SSF53187">
    <property type="entry name" value="Zn-dependent exopeptidases"/>
    <property type="match status" value="1"/>
</dbReference>
<organism evidence="11 12">
    <name type="scientific">Corynebacterium macginleyi</name>
    <dbReference type="NCBI Taxonomy" id="38290"/>
    <lineage>
        <taxon>Bacteria</taxon>
        <taxon>Bacillati</taxon>
        <taxon>Actinomycetota</taxon>
        <taxon>Actinomycetes</taxon>
        <taxon>Mycobacteriales</taxon>
        <taxon>Corynebacteriaceae</taxon>
        <taxon>Corynebacterium</taxon>
    </lineage>
</organism>
<dbReference type="CDD" id="cd00433">
    <property type="entry name" value="Peptidase_M17"/>
    <property type="match status" value="1"/>
</dbReference>
<keyword evidence="13" id="KW-1185">Reference proteome</keyword>
<comment type="catalytic activity">
    <reaction evidence="1 8">
        <text>Release of an N-terminal amino acid, Xaa-|-Yaa-, in which Xaa is preferably Leu, but may be other amino acids including Pro although not Arg or Lys, and Yaa may be Pro. Amino acid amides and methyl esters are also readily hydrolyzed, but rates on arylamides are exceedingly low.</text>
        <dbReference type="EC" id="3.4.11.1"/>
    </reaction>
</comment>
<dbReference type="Pfam" id="PF00883">
    <property type="entry name" value="Peptidase_M17"/>
    <property type="match status" value="1"/>
</dbReference>
<dbReference type="EC" id="3.4.11.10" evidence="8"/>
<evidence type="ECO:0000256" key="3">
    <source>
        <dbReference type="ARBA" id="ARBA00009528"/>
    </source>
</evidence>
<evidence type="ECO:0000256" key="7">
    <source>
        <dbReference type="ARBA" id="ARBA00049972"/>
    </source>
</evidence>
<dbReference type="InterPro" id="IPR023042">
    <property type="entry name" value="Peptidase_M17_leu_NH2_pept"/>
</dbReference>
<evidence type="ECO:0000256" key="6">
    <source>
        <dbReference type="ARBA" id="ARBA00022801"/>
    </source>
</evidence>
<feature type="binding site" evidence="8">
    <location>
        <position position="267"/>
    </location>
    <ligand>
        <name>Mn(2+)</name>
        <dbReference type="ChEBI" id="CHEBI:29035"/>
        <label>2</label>
    </ligand>
</feature>